<name>A0AAW0SLC1_SCYPA</name>
<dbReference type="SUPFAM" id="SSF88723">
    <property type="entry name" value="PIN domain-like"/>
    <property type="match status" value="1"/>
</dbReference>
<evidence type="ECO:0000256" key="1">
    <source>
        <dbReference type="ARBA" id="ARBA00004123"/>
    </source>
</evidence>
<accession>A0AAW0SLC1</accession>
<dbReference type="PANTHER" id="PTHR23355:SF35">
    <property type="entry name" value="EXOSOME COMPLEX EXONUCLEASE RRP44"/>
    <property type="match status" value="1"/>
</dbReference>
<feature type="region of interest" description="Disordered" evidence="13">
    <location>
        <begin position="37"/>
        <end position="110"/>
    </location>
</feature>
<dbReference type="Gene3D" id="2.40.50.140">
    <property type="entry name" value="Nucleic acid-binding proteins"/>
    <property type="match status" value="1"/>
</dbReference>
<feature type="region of interest" description="Disordered" evidence="13">
    <location>
        <begin position="123"/>
        <end position="150"/>
    </location>
</feature>
<dbReference type="PANTHER" id="PTHR23355">
    <property type="entry name" value="RIBONUCLEASE"/>
    <property type="match status" value="1"/>
</dbReference>
<dbReference type="EMBL" id="JARAKH010000049">
    <property type="protein sequence ID" value="KAK8375552.1"/>
    <property type="molecule type" value="Genomic_DNA"/>
</dbReference>
<comment type="caution">
    <text evidence="16">The sequence shown here is derived from an EMBL/GenBank/DDBJ whole genome shotgun (WGS) entry which is preliminary data.</text>
</comment>
<dbReference type="InterPro" id="IPR033771">
    <property type="entry name" value="Rrp44_CSD1"/>
</dbReference>
<dbReference type="Proteomes" id="UP001487740">
    <property type="component" value="Unassembled WGS sequence"/>
</dbReference>
<dbReference type="InterPro" id="IPR018886">
    <property type="entry name" value="UPF0547"/>
</dbReference>
<dbReference type="InterPro" id="IPR012340">
    <property type="entry name" value="NA-bd_OB-fold"/>
</dbReference>
<dbReference type="GO" id="GO:0003723">
    <property type="term" value="F:RNA binding"/>
    <property type="evidence" value="ECO:0007669"/>
    <property type="project" value="UniProtKB-KW"/>
</dbReference>
<feature type="domain" description="RNB" evidence="15">
    <location>
        <begin position="582"/>
        <end position="914"/>
    </location>
</feature>
<feature type="region of interest" description="Disordered" evidence="13">
    <location>
        <begin position="995"/>
        <end position="1014"/>
    </location>
</feature>
<dbReference type="GO" id="GO:0006364">
    <property type="term" value="P:rRNA processing"/>
    <property type="evidence" value="ECO:0007669"/>
    <property type="project" value="UniProtKB-KW"/>
</dbReference>
<feature type="compositionally biased region" description="Gly residues" evidence="13">
    <location>
        <begin position="76"/>
        <end position="90"/>
    </location>
</feature>
<dbReference type="Gene3D" id="2.40.50.690">
    <property type="match status" value="1"/>
</dbReference>
<dbReference type="SUPFAM" id="SSF50249">
    <property type="entry name" value="Nucleic acid-binding proteins"/>
    <property type="match status" value="2"/>
</dbReference>
<keyword evidence="5" id="KW-0378">Hydrolase</keyword>
<dbReference type="Gene3D" id="3.40.50.1010">
    <property type="entry name" value="5'-nuclease"/>
    <property type="match status" value="2"/>
</dbReference>
<keyword evidence="17" id="KW-1185">Reference proteome</keyword>
<proteinExistence type="inferred from homology"/>
<dbReference type="Pfam" id="PF13638">
    <property type="entry name" value="PIN_4"/>
    <property type="match status" value="1"/>
</dbReference>
<evidence type="ECO:0000256" key="4">
    <source>
        <dbReference type="ARBA" id="ARBA00022722"/>
    </source>
</evidence>
<dbReference type="GO" id="GO:0000177">
    <property type="term" value="C:cytoplasmic exosome (RNase complex)"/>
    <property type="evidence" value="ECO:0007669"/>
    <property type="project" value="TreeGrafter"/>
</dbReference>
<dbReference type="Pfam" id="PF17216">
    <property type="entry name" value="Rrp44_CSD1"/>
    <property type="match status" value="1"/>
</dbReference>
<dbReference type="Pfam" id="PF10571">
    <property type="entry name" value="UPF0547"/>
    <property type="match status" value="1"/>
</dbReference>
<evidence type="ECO:0000256" key="6">
    <source>
        <dbReference type="ARBA" id="ARBA00022835"/>
    </source>
</evidence>
<evidence type="ECO:0000313" key="17">
    <source>
        <dbReference type="Proteomes" id="UP001487740"/>
    </source>
</evidence>
<dbReference type="InterPro" id="IPR050180">
    <property type="entry name" value="RNR_Ribonuclease"/>
</dbReference>
<feature type="compositionally biased region" description="Basic residues" evidence="13">
    <location>
        <begin position="140"/>
        <end position="149"/>
    </location>
</feature>
<dbReference type="AlphaFoldDB" id="A0AAW0SLC1"/>
<dbReference type="InterPro" id="IPR022966">
    <property type="entry name" value="RNase_II/R_CS"/>
</dbReference>
<feature type="domain" description="PIN" evidence="14">
    <location>
        <begin position="197"/>
        <end position="292"/>
    </location>
</feature>
<keyword evidence="8" id="KW-0694">RNA-binding</keyword>
<evidence type="ECO:0000256" key="13">
    <source>
        <dbReference type="SAM" id="MobiDB-lite"/>
    </source>
</evidence>
<keyword evidence="3" id="KW-0698">rRNA processing</keyword>
<organism evidence="16 17">
    <name type="scientific">Scylla paramamosain</name>
    <name type="common">Mud crab</name>
    <dbReference type="NCBI Taxonomy" id="85552"/>
    <lineage>
        <taxon>Eukaryota</taxon>
        <taxon>Metazoa</taxon>
        <taxon>Ecdysozoa</taxon>
        <taxon>Arthropoda</taxon>
        <taxon>Crustacea</taxon>
        <taxon>Multicrustacea</taxon>
        <taxon>Malacostraca</taxon>
        <taxon>Eumalacostraca</taxon>
        <taxon>Eucarida</taxon>
        <taxon>Decapoda</taxon>
        <taxon>Pleocyemata</taxon>
        <taxon>Brachyura</taxon>
        <taxon>Eubrachyura</taxon>
        <taxon>Portunoidea</taxon>
        <taxon>Portunidae</taxon>
        <taxon>Portuninae</taxon>
        <taxon>Scylla</taxon>
    </lineage>
</organism>
<keyword evidence="4" id="KW-0540">Nuclease</keyword>
<protein>
    <recommendedName>
        <fullName evidence="10">Protein DIS3 homolog</fullName>
    </recommendedName>
    <alternativeName>
        <fullName evidence="11">Ribosomal RNA-processing protein 44</fullName>
    </alternativeName>
</protein>
<dbReference type="GO" id="GO:0000175">
    <property type="term" value="F:3'-5'-RNA exonuclease activity"/>
    <property type="evidence" value="ECO:0007669"/>
    <property type="project" value="UniProtKB-ARBA"/>
</dbReference>
<dbReference type="GO" id="GO:0071031">
    <property type="term" value="P:nuclear mRNA surveillance of mRNA 3'-end processing"/>
    <property type="evidence" value="ECO:0007669"/>
    <property type="project" value="TreeGrafter"/>
</dbReference>
<dbReference type="CDD" id="cd09862">
    <property type="entry name" value="PIN_Rrp44-like"/>
    <property type="match status" value="1"/>
</dbReference>
<keyword evidence="9" id="KW-0539">Nucleus</keyword>
<dbReference type="Pfam" id="PF00773">
    <property type="entry name" value="RNB"/>
    <property type="match status" value="1"/>
</dbReference>
<keyword evidence="7" id="KW-0269">Exonuclease</keyword>
<evidence type="ECO:0000256" key="5">
    <source>
        <dbReference type="ARBA" id="ARBA00022801"/>
    </source>
</evidence>
<sequence length="1094" mass="123965">MSESVMPPKGLGKAVSKKCPDCKKQVPVATKHCHCGHQFFEERRRSTASNASEIEELEEGVQKDMKPSRGAASSSAGGGAVGIGAGGGKTELGSPAPEGKRRSERVKREKPNFYDALEYENQMRKARKERQKEDPPHPTGRVKRERKVKNNSEPVVREHYLRDDVWCGYEGCGQCECEKPTLDMPDISDSTLVPESHLIMIDTNVALHQIDVLCDDSITNVIIPQTVVGEPKKFYVFTNEHHSECYVEREAEESANDRNDRAIRVACWWYKQHLRLCNQKVILLTNDYANRDKVRAMELEAYTTREYVSSLKNRPGLLDIVASGEEDKGEDTITQRCLYAPHWSMDKIRQFLKTGKVRQGCLKTSRNNFLEANVLVEGLDKSVLIQGRLNINRALNDDTVAVELLPEDQWCRPANVIIDQEKQEEENKDKEEADEEAIKKEDDLLAAGQGEGELQPTGRVVGIIRRKWRQYCGIIKKNEITESLRHLFIPADKKIPFIRIETRQPDLLYDKRIIVAIDSWPRDSRNPKGHFVRIIGPVGDKEAENEVILLEHDCPHTKFSEAVLNCLPKMPWIITEKDEAERNDLRHLDICSVDPIGCTDIDDALHCRKLANGNFEVGVHIADVSHFIRPNTALDKEAQNRSTTVYLTTRRIDMVPDLLSSNLCSLRGNVDRFAFSVIWEVSPKAEVLSFKFCKSIIRSRGEMSYEQAQQRIDDPNMQDDLTNSLRNLNMLAKQLKKKRIDAGALVLASMEVKFHVDPDTDTVVDIVAKQHLETMSMVEEFMLLANVTAAECTLKHFPDCALLRRHPAPPHSNFEPLLLSAKSQDIELDVSSNKALAESLNSVTRDNNPFFNSMLRIMTTRCMMQALYFCSGTLEPAEYNHYGLATPTYTHFTSPIRRYADIIVHRLLAVIIEADRTYPDLLNPKKLADLSQHINYRHKMAQYAGRGSAVITAIASLRGKTSEFDAYVLMLHKNAIQVLVPTIGQQLTLYLDKREKKKEEKTKPTKGAEPMEVDETPAPQFEFNEKELFVKCGSVIIRPFDHLKIQVTVDTSDVQHQRVVSKLIEPVIPGFSLLSLMKSSSQTDEVHAKNPTAQ</sequence>
<comment type="similarity">
    <text evidence="2 12">Belongs to the RNR ribonuclease family.</text>
</comment>
<dbReference type="InterPro" id="IPR001900">
    <property type="entry name" value="RNase_II/R"/>
</dbReference>
<evidence type="ECO:0000256" key="3">
    <source>
        <dbReference type="ARBA" id="ARBA00022552"/>
    </source>
</evidence>
<dbReference type="SMART" id="SM00955">
    <property type="entry name" value="RNB"/>
    <property type="match status" value="1"/>
</dbReference>
<evidence type="ECO:0000259" key="14">
    <source>
        <dbReference type="SMART" id="SM00670"/>
    </source>
</evidence>
<dbReference type="PROSITE" id="PS01175">
    <property type="entry name" value="RIBONUCLEASE_II"/>
    <property type="match status" value="1"/>
</dbReference>
<feature type="region of interest" description="Disordered" evidence="13">
    <location>
        <begin position="1"/>
        <end position="21"/>
    </location>
</feature>
<dbReference type="InterPro" id="IPR002716">
    <property type="entry name" value="PIN_dom"/>
</dbReference>
<evidence type="ECO:0000256" key="9">
    <source>
        <dbReference type="ARBA" id="ARBA00023242"/>
    </source>
</evidence>
<dbReference type="GO" id="GO:0016075">
    <property type="term" value="P:rRNA catabolic process"/>
    <property type="evidence" value="ECO:0007669"/>
    <property type="project" value="TreeGrafter"/>
</dbReference>
<comment type="subcellular location">
    <subcellularLocation>
        <location evidence="1">Nucleus</location>
    </subcellularLocation>
</comment>
<evidence type="ECO:0000256" key="8">
    <source>
        <dbReference type="ARBA" id="ARBA00022884"/>
    </source>
</evidence>
<evidence type="ECO:0000256" key="2">
    <source>
        <dbReference type="ARBA" id="ARBA00005785"/>
    </source>
</evidence>
<evidence type="ECO:0000256" key="7">
    <source>
        <dbReference type="ARBA" id="ARBA00022839"/>
    </source>
</evidence>
<keyword evidence="6" id="KW-0271">Exosome</keyword>
<feature type="compositionally biased region" description="Basic and acidic residues" evidence="13">
    <location>
        <begin position="98"/>
        <end position="110"/>
    </location>
</feature>
<dbReference type="InterPro" id="IPR029060">
    <property type="entry name" value="PIN-like_dom_sf"/>
</dbReference>
<dbReference type="GO" id="GO:0000176">
    <property type="term" value="C:nuclear exosome (RNase complex)"/>
    <property type="evidence" value="ECO:0007669"/>
    <property type="project" value="TreeGrafter"/>
</dbReference>
<evidence type="ECO:0000256" key="11">
    <source>
        <dbReference type="ARBA" id="ARBA00077930"/>
    </source>
</evidence>
<dbReference type="Gene3D" id="2.40.50.700">
    <property type="match status" value="1"/>
</dbReference>
<evidence type="ECO:0000256" key="10">
    <source>
        <dbReference type="ARBA" id="ARBA00077221"/>
    </source>
</evidence>
<dbReference type="Pfam" id="PF17849">
    <property type="entry name" value="OB_Dis3"/>
    <property type="match status" value="1"/>
</dbReference>
<evidence type="ECO:0000313" key="16">
    <source>
        <dbReference type="EMBL" id="KAK8375552.1"/>
    </source>
</evidence>
<reference evidence="16 17" key="1">
    <citation type="submission" date="2023-03" db="EMBL/GenBank/DDBJ databases">
        <title>High-quality genome of Scylla paramamosain provides insights in environmental adaptation.</title>
        <authorList>
            <person name="Zhang L."/>
        </authorList>
    </citation>
    <scope>NUCLEOTIDE SEQUENCE [LARGE SCALE GENOMIC DNA]</scope>
    <source>
        <strain evidence="16">LZ_2023a</strain>
        <tissue evidence="16">Muscle</tissue>
    </source>
</reference>
<dbReference type="SMART" id="SM00670">
    <property type="entry name" value="PINc"/>
    <property type="match status" value="1"/>
</dbReference>
<dbReference type="FunFam" id="2.40.50.700:FF:000001">
    <property type="entry name" value="Exosome complex exonuclease exoribonuclease (Rrp44)"/>
    <property type="match status" value="1"/>
</dbReference>
<gene>
    <name evidence="16" type="ORF">O3P69_008401</name>
</gene>
<dbReference type="InterPro" id="IPR041505">
    <property type="entry name" value="Dis3_CSD2"/>
</dbReference>
<evidence type="ECO:0000256" key="12">
    <source>
        <dbReference type="RuleBase" id="RU003901"/>
    </source>
</evidence>
<evidence type="ECO:0000259" key="15">
    <source>
        <dbReference type="SMART" id="SM00955"/>
    </source>
</evidence>
<dbReference type="GO" id="GO:0004519">
    <property type="term" value="F:endonuclease activity"/>
    <property type="evidence" value="ECO:0007669"/>
    <property type="project" value="TreeGrafter"/>
</dbReference>